<dbReference type="InterPro" id="IPR024467">
    <property type="entry name" value="Xre/MbcA/ParS-like_toxin-bd"/>
</dbReference>
<organism evidence="2 3">
    <name type="scientific">Pseudomonas oryzihabitans</name>
    <dbReference type="NCBI Taxonomy" id="47885"/>
    <lineage>
        <taxon>Bacteria</taxon>
        <taxon>Pseudomonadati</taxon>
        <taxon>Pseudomonadota</taxon>
        <taxon>Gammaproteobacteria</taxon>
        <taxon>Pseudomonadales</taxon>
        <taxon>Pseudomonadaceae</taxon>
        <taxon>Pseudomonas</taxon>
    </lineage>
</organism>
<evidence type="ECO:0000259" key="1">
    <source>
        <dbReference type="Pfam" id="PF09722"/>
    </source>
</evidence>
<gene>
    <name evidence="2" type="ORF">CE139_18565</name>
</gene>
<dbReference type="Pfam" id="PF09722">
    <property type="entry name" value="Xre_MbcA_ParS_C"/>
    <property type="match status" value="1"/>
</dbReference>
<dbReference type="EMBL" id="CP022198">
    <property type="protein sequence ID" value="AXA67736.1"/>
    <property type="molecule type" value="Genomic_DNA"/>
</dbReference>
<dbReference type="RefSeq" id="WP_208691811.1">
    <property type="nucleotide sequence ID" value="NZ_CP022198.1"/>
</dbReference>
<accession>A0A2Z5ACM3</accession>
<sequence length="155" mass="17804">MPDVETRKKGKRIALKPTQLLLRTDIADLTSVTVYQRTAEGFPWKDVKAMMRATGLDTNENFVSKITGKSVKTIKRLGYHVPKRLSPQRSAVAYQYAKVLEHATEVFGSQELAERWMFEPCRFLNGNVPFDMIEISIGFQTVEDYLTRMDHGIYQ</sequence>
<proteinExistence type="predicted"/>
<dbReference type="AlphaFoldDB" id="A0A2Z5ACM3"/>
<dbReference type="Proteomes" id="UP000250579">
    <property type="component" value="Chromosome"/>
</dbReference>
<reference evidence="2 3" key="1">
    <citation type="submission" date="2017-06" db="EMBL/GenBank/DDBJ databases">
        <title>Evolution towards high GC content and high-temperature stress adaptation in endophytic Pseudomonas oryzihabitans impacted its plant-growth promoting traits.</title>
        <authorList>
            <person name="Nascimento F.X."/>
        </authorList>
    </citation>
    <scope>NUCLEOTIDE SEQUENCE [LARGE SCALE GENOMIC DNA]</scope>
    <source>
        <strain evidence="2 3">MS8</strain>
    </source>
</reference>
<evidence type="ECO:0000313" key="3">
    <source>
        <dbReference type="Proteomes" id="UP000250579"/>
    </source>
</evidence>
<protein>
    <recommendedName>
        <fullName evidence="1">Antitoxin Xre/MbcA/ParS-like toxin-binding domain-containing protein</fullName>
    </recommendedName>
</protein>
<name>A0A2Z5ACM3_9PSED</name>
<dbReference type="NCBIfam" id="TIGR02293">
    <property type="entry name" value="TAS_TIGR02293"/>
    <property type="match status" value="1"/>
</dbReference>
<feature type="domain" description="Antitoxin Xre/MbcA/ParS-like toxin-binding" evidence="1">
    <location>
        <begin position="102"/>
        <end position="152"/>
    </location>
</feature>
<dbReference type="InterPro" id="IPR011979">
    <property type="entry name" value="Antitox_Xre"/>
</dbReference>
<evidence type="ECO:0000313" key="2">
    <source>
        <dbReference type="EMBL" id="AXA67736.1"/>
    </source>
</evidence>